<comment type="subcellular location">
    <subcellularLocation>
        <location evidence="1">Membrane</location>
        <topology evidence="1">Multi-pass membrane protein</topology>
    </subcellularLocation>
</comment>
<dbReference type="InterPro" id="IPR003445">
    <property type="entry name" value="Cat_transpt"/>
</dbReference>
<dbReference type="OrthoDB" id="9999863at2759"/>
<evidence type="ECO:0000313" key="9">
    <source>
        <dbReference type="Proteomes" id="UP000177622"/>
    </source>
</evidence>
<evidence type="ECO:0000256" key="7">
    <source>
        <dbReference type="SAM" id="Phobius"/>
    </source>
</evidence>
<evidence type="ECO:0000256" key="2">
    <source>
        <dbReference type="ARBA" id="ARBA00022448"/>
    </source>
</evidence>
<dbReference type="EMBL" id="LXJU01000012">
    <property type="protein sequence ID" value="OGE51802.1"/>
    <property type="molecule type" value="Genomic_DNA"/>
</dbReference>
<reference evidence="8 9" key="1">
    <citation type="journal article" date="2016" name="Sci. Rep.">
        <title>Penicillium arizonense, a new, genome sequenced fungal species, reveals a high chemical diversity in secreted metabolites.</title>
        <authorList>
            <person name="Grijseels S."/>
            <person name="Nielsen J.C."/>
            <person name="Randelovic M."/>
            <person name="Nielsen J."/>
            <person name="Nielsen K.F."/>
            <person name="Workman M."/>
            <person name="Frisvad J.C."/>
        </authorList>
    </citation>
    <scope>NUCLEOTIDE SEQUENCE [LARGE SCALE GENOMIC DNA]</scope>
    <source>
        <strain evidence="8 9">CBS 141311</strain>
    </source>
</reference>
<keyword evidence="3 7" id="KW-0812">Transmembrane</keyword>
<evidence type="ECO:0000256" key="5">
    <source>
        <dbReference type="ARBA" id="ARBA00023065"/>
    </source>
</evidence>
<dbReference type="GO" id="GO:1990573">
    <property type="term" value="P:potassium ion import across plasma membrane"/>
    <property type="evidence" value="ECO:0007669"/>
    <property type="project" value="TreeGrafter"/>
</dbReference>
<evidence type="ECO:0000256" key="6">
    <source>
        <dbReference type="ARBA" id="ARBA00023136"/>
    </source>
</evidence>
<evidence type="ECO:0000256" key="4">
    <source>
        <dbReference type="ARBA" id="ARBA00022989"/>
    </source>
</evidence>
<keyword evidence="6 7" id="KW-0472">Membrane</keyword>
<dbReference type="PANTHER" id="PTHR31064">
    <property type="entry name" value="POTASSIUM TRANSPORT PROTEIN DDB_G0292412-RELATED"/>
    <property type="match status" value="1"/>
</dbReference>
<dbReference type="GO" id="GO:0005886">
    <property type="term" value="C:plasma membrane"/>
    <property type="evidence" value="ECO:0007669"/>
    <property type="project" value="TreeGrafter"/>
</dbReference>
<dbReference type="PANTHER" id="PTHR31064:SF37">
    <property type="entry name" value="TRANSPORTER, PUTATIVE (EUROFUNG)-RELATED"/>
    <property type="match status" value="1"/>
</dbReference>
<keyword evidence="2" id="KW-0813">Transport</keyword>
<dbReference type="STRING" id="1835702.A0A1F5LF26"/>
<dbReference type="Proteomes" id="UP000177622">
    <property type="component" value="Unassembled WGS sequence"/>
</dbReference>
<comment type="caution">
    <text evidence="8">The sequence shown here is derived from an EMBL/GenBank/DDBJ whole genome shotgun (WGS) entry which is preliminary data.</text>
</comment>
<dbReference type="RefSeq" id="XP_022487246.1">
    <property type="nucleotide sequence ID" value="XM_022632830.1"/>
</dbReference>
<evidence type="ECO:0008006" key="10">
    <source>
        <dbReference type="Google" id="ProtNLM"/>
    </source>
</evidence>
<proteinExistence type="predicted"/>
<keyword evidence="4 7" id="KW-1133">Transmembrane helix</keyword>
<feature type="transmembrane region" description="Helical" evidence="7">
    <location>
        <begin position="52"/>
        <end position="72"/>
    </location>
</feature>
<sequence length="234" mass="25406">MWGAFELSALYNIEIAALSAKYRVLDGLFQALAVRGGGFSVVAFDGLPQALLILYALMMYLSAFPVSTLISGREAVKARSMSISDKELDVSKCPSSTIDLSPSRFARSQFFCQQLRTQFSHDIWLISFVVLLVTIAESDHYKAQPVAFSTFNIIFEVVSAYSCVGVSIGYPGKSYAFCGEWHTFSKLLLVVTALKGRHRGLDFSCGKAISLGGSLGPPEEKMSQQGKAGPPCCV</sequence>
<evidence type="ECO:0000256" key="3">
    <source>
        <dbReference type="ARBA" id="ARBA00022692"/>
    </source>
</evidence>
<organism evidence="8 9">
    <name type="scientific">Penicillium arizonense</name>
    <dbReference type="NCBI Taxonomy" id="1835702"/>
    <lineage>
        <taxon>Eukaryota</taxon>
        <taxon>Fungi</taxon>
        <taxon>Dikarya</taxon>
        <taxon>Ascomycota</taxon>
        <taxon>Pezizomycotina</taxon>
        <taxon>Eurotiomycetes</taxon>
        <taxon>Eurotiomycetidae</taxon>
        <taxon>Eurotiales</taxon>
        <taxon>Aspergillaceae</taxon>
        <taxon>Penicillium</taxon>
    </lineage>
</organism>
<dbReference type="AlphaFoldDB" id="A0A1F5LF26"/>
<dbReference type="GeneID" id="34577564"/>
<protein>
    <recommendedName>
        <fullName evidence="10">Ion transport domain-containing protein</fullName>
    </recommendedName>
</protein>
<name>A0A1F5LF26_PENAI</name>
<dbReference type="GO" id="GO:0140107">
    <property type="term" value="F:high-affinity potassium ion transmembrane transporter activity"/>
    <property type="evidence" value="ECO:0007669"/>
    <property type="project" value="TreeGrafter"/>
</dbReference>
<keyword evidence="9" id="KW-1185">Reference proteome</keyword>
<evidence type="ECO:0000256" key="1">
    <source>
        <dbReference type="ARBA" id="ARBA00004141"/>
    </source>
</evidence>
<keyword evidence="5" id="KW-0406">Ion transport</keyword>
<evidence type="ECO:0000313" key="8">
    <source>
        <dbReference type="EMBL" id="OGE51802.1"/>
    </source>
</evidence>
<accession>A0A1F5LF26</accession>
<dbReference type="InterPro" id="IPR051143">
    <property type="entry name" value="TrkH_K-transport"/>
</dbReference>
<gene>
    <name evidence="8" type="ORF">PENARI_c012G02208</name>
</gene>
<dbReference type="GO" id="GO:0030007">
    <property type="term" value="P:intracellular potassium ion homeostasis"/>
    <property type="evidence" value="ECO:0007669"/>
    <property type="project" value="TreeGrafter"/>
</dbReference>
<dbReference type="Pfam" id="PF02386">
    <property type="entry name" value="TrkH"/>
    <property type="match status" value="1"/>
</dbReference>